<evidence type="ECO:0000256" key="3">
    <source>
        <dbReference type="ARBA" id="ARBA00022723"/>
    </source>
</evidence>
<dbReference type="InterPro" id="IPR020891">
    <property type="entry name" value="UPF0758_CS"/>
</dbReference>
<dbReference type="Pfam" id="PF20582">
    <property type="entry name" value="UPF0758_N"/>
    <property type="match status" value="1"/>
</dbReference>
<evidence type="ECO:0000313" key="10">
    <source>
        <dbReference type="Proteomes" id="UP000657177"/>
    </source>
</evidence>
<evidence type="ECO:0000256" key="6">
    <source>
        <dbReference type="ARBA" id="ARBA00023049"/>
    </source>
</evidence>
<comment type="similarity">
    <text evidence="1 7">Belongs to the UPF0758 family.</text>
</comment>
<keyword evidence="10" id="KW-1185">Reference proteome</keyword>
<comment type="caution">
    <text evidence="9">The sequence shown here is derived from an EMBL/GenBank/DDBJ whole genome shotgun (WGS) entry which is preliminary data.</text>
</comment>
<dbReference type="Proteomes" id="UP000657177">
    <property type="component" value="Unassembled WGS sequence"/>
</dbReference>
<dbReference type="AlphaFoldDB" id="A0A8J6I3C1"/>
<dbReference type="RefSeq" id="WP_181339953.1">
    <property type="nucleotide sequence ID" value="NZ_JAAKDE010000015.1"/>
</dbReference>
<evidence type="ECO:0000256" key="2">
    <source>
        <dbReference type="ARBA" id="ARBA00022670"/>
    </source>
</evidence>
<dbReference type="Gene3D" id="1.10.150.20">
    <property type="entry name" value="5' to 3' exonuclease, C-terminal subdomain"/>
    <property type="match status" value="1"/>
</dbReference>
<evidence type="ECO:0000256" key="1">
    <source>
        <dbReference type="ARBA" id="ARBA00010243"/>
    </source>
</evidence>
<feature type="domain" description="MPN" evidence="8">
    <location>
        <begin position="105"/>
        <end position="227"/>
    </location>
</feature>
<dbReference type="Gene3D" id="3.40.140.10">
    <property type="entry name" value="Cytidine Deaminase, domain 2"/>
    <property type="match status" value="1"/>
</dbReference>
<organism evidence="9 10">
    <name type="scientific">Capillibacterium thermochitinicola</name>
    <dbReference type="NCBI Taxonomy" id="2699427"/>
    <lineage>
        <taxon>Bacteria</taxon>
        <taxon>Bacillati</taxon>
        <taxon>Bacillota</taxon>
        <taxon>Capillibacterium</taxon>
    </lineage>
</organism>
<keyword evidence="3" id="KW-0479">Metal-binding</keyword>
<name>A0A8J6I3C1_9FIRM</name>
<reference evidence="9" key="1">
    <citation type="submission" date="2020-06" db="EMBL/GenBank/DDBJ databases">
        <title>Novel chitinolytic bacterium.</title>
        <authorList>
            <person name="Ungkulpasvich U."/>
            <person name="Kosugi A."/>
            <person name="Uke A."/>
        </authorList>
    </citation>
    <scope>NUCLEOTIDE SEQUENCE</scope>
    <source>
        <strain evidence="9">UUS1-1</strain>
    </source>
</reference>
<dbReference type="Pfam" id="PF04002">
    <property type="entry name" value="RadC"/>
    <property type="match status" value="1"/>
</dbReference>
<sequence length="227" mass="24998">MSGPVIKALPAEERPRERLARYGAESLSNSELMAIVLRTGTTDLSALDLAKLLLAKFESLPNLAAASLQELCAVRGVGKTKAIQLLAAFELGKRLQTARLTEDQPLSSPQEVAGFLMPRLRFLDQEHFLTLHLNTKNRLLSMETISIGTLDASLVHPREVFKAAIRQSSASLILAHNHPSGDPRPSQEDIKLTHRLKESGELLGIPILDHVIIGDHKYYSMKEEGLI</sequence>
<evidence type="ECO:0000259" key="8">
    <source>
        <dbReference type="PROSITE" id="PS50249"/>
    </source>
</evidence>
<dbReference type="CDD" id="cd08071">
    <property type="entry name" value="MPN_DUF2466"/>
    <property type="match status" value="1"/>
</dbReference>
<dbReference type="EMBL" id="JAAKDE010000015">
    <property type="protein sequence ID" value="MBA2133492.1"/>
    <property type="molecule type" value="Genomic_DNA"/>
</dbReference>
<keyword evidence="2" id="KW-0645">Protease</keyword>
<keyword evidence="5" id="KW-0862">Zinc</keyword>
<evidence type="ECO:0000256" key="5">
    <source>
        <dbReference type="ARBA" id="ARBA00022833"/>
    </source>
</evidence>
<dbReference type="SUPFAM" id="SSF102712">
    <property type="entry name" value="JAB1/MPN domain"/>
    <property type="match status" value="1"/>
</dbReference>
<proteinExistence type="inferred from homology"/>
<dbReference type="InterPro" id="IPR037518">
    <property type="entry name" value="MPN"/>
</dbReference>
<dbReference type="GO" id="GO:0006508">
    <property type="term" value="P:proteolysis"/>
    <property type="evidence" value="ECO:0007669"/>
    <property type="project" value="UniProtKB-KW"/>
</dbReference>
<dbReference type="NCBIfam" id="NF000642">
    <property type="entry name" value="PRK00024.1"/>
    <property type="match status" value="1"/>
</dbReference>
<dbReference type="PANTHER" id="PTHR30471:SF3">
    <property type="entry name" value="UPF0758 PROTEIN YEES-RELATED"/>
    <property type="match status" value="1"/>
</dbReference>
<dbReference type="InterPro" id="IPR046778">
    <property type="entry name" value="UPF0758_N"/>
</dbReference>
<dbReference type="PROSITE" id="PS01302">
    <property type="entry name" value="UPF0758"/>
    <property type="match status" value="1"/>
</dbReference>
<evidence type="ECO:0000256" key="4">
    <source>
        <dbReference type="ARBA" id="ARBA00022801"/>
    </source>
</evidence>
<dbReference type="PROSITE" id="PS50249">
    <property type="entry name" value="MPN"/>
    <property type="match status" value="1"/>
</dbReference>
<dbReference type="InterPro" id="IPR001405">
    <property type="entry name" value="UPF0758"/>
</dbReference>
<dbReference type="PANTHER" id="PTHR30471">
    <property type="entry name" value="DNA REPAIR PROTEIN RADC"/>
    <property type="match status" value="1"/>
</dbReference>
<dbReference type="SUPFAM" id="SSF47781">
    <property type="entry name" value="RuvA domain 2-like"/>
    <property type="match status" value="1"/>
</dbReference>
<dbReference type="InterPro" id="IPR010994">
    <property type="entry name" value="RuvA_2-like"/>
</dbReference>
<protein>
    <submittedName>
        <fullName evidence="9">DNA repair protein RadC</fullName>
    </submittedName>
</protein>
<keyword evidence="6" id="KW-0482">Metalloprotease</keyword>
<keyword evidence="4" id="KW-0378">Hydrolase</keyword>
<accession>A0A8J6I3C1</accession>
<gene>
    <name evidence="9" type="primary">radC</name>
    <name evidence="9" type="ORF">G5B42_08055</name>
</gene>
<dbReference type="InterPro" id="IPR025657">
    <property type="entry name" value="RadC_JAB"/>
</dbReference>
<dbReference type="GO" id="GO:0046872">
    <property type="term" value="F:metal ion binding"/>
    <property type="evidence" value="ECO:0007669"/>
    <property type="project" value="UniProtKB-KW"/>
</dbReference>
<dbReference type="NCBIfam" id="TIGR00608">
    <property type="entry name" value="radc"/>
    <property type="match status" value="1"/>
</dbReference>
<evidence type="ECO:0000256" key="7">
    <source>
        <dbReference type="RuleBase" id="RU003797"/>
    </source>
</evidence>
<evidence type="ECO:0000313" key="9">
    <source>
        <dbReference type="EMBL" id="MBA2133492.1"/>
    </source>
</evidence>
<dbReference type="GO" id="GO:0008237">
    <property type="term" value="F:metallopeptidase activity"/>
    <property type="evidence" value="ECO:0007669"/>
    <property type="project" value="UniProtKB-KW"/>
</dbReference>